<dbReference type="PANTHER" id="PTHR33695">
    <property type="entry name" value="LIPOPROTEIN SIGNAL PEPTIDASE"/>
    <property type="match status" value="1"/>
</dbReference>
<name>A0A841RB16_9SPIO</name>
<keyword evidence="8 10" id="KW-1133">Transmembrane helix</keyword>
<dbReference type="GO" id="GO:0004190">
    <property type="term" value="F:aspartic-type endopeptidase activity"/>
    <property type="evidence" value="ECO:0007669"/>
    <property type="project" value="UniProtKB-UniRule"/>
</dbReference>
<evidence type="ECO:0000256" key="4">
    <source>
        <dbReference type="ARBA" id="ARBA00022670"/>
    </source>
</evidence>
<comment type="catalytic activity">
    <reaction evidence="10 11">
        <text>Release of signal peptides from bacterial membrane prolipoproteins. Hydrolyzes -Xaa-Yaa-Zaa-|-(S,diacylglyceryl)Cys-, in which Xaa is hydrophobic (preferably Leu), and Yaa (Ala or Ser) and Zaa (Gly or Ala) have small, neutral side chains.</text>
        <dbReference type="EC" id="3.4.23.36"/>
    </reaction>
</comment>
<evidence type="ECO:0000256" key="10">
    <source>
        <dbReference type="HAMAP-Rule" id="MF_00161"/>
    </source>
</evidence>
<evidence type="ECO:0000256" key="12">
    <source>
        <dbReference type="RuleBase" id="RU004181"/>
    </source>
</evidence>
<dbReference type="RefSeq" id="WP_343060258.1">
    <property type="nucleotide sequence ID" value="NZ_JACHGJ010000014.1"/>
</dbReference>
<evidence type="ECO:0000313" key="13">
    <source>
        <dbReference type="EMBL" id="MBB6482584.1"/>
    </source>
</evidence>
<evidence type="ECO:0000256" key="6">
    <source>
        <dbReference type="ARBA" id="ARBA00022750"/>
    </source>
</evidence>
<dbReference type="GO" id="GO:0005886">
    <property type="term" value="C:plasma membrane"/>
    <property type="evidence" value="ECO:0007669"/>
    <property type="project" value="UniProtKB-SubCell"/>
</dbReference>
<dbReference type="HAMAP" id="MF_00161">
    <property type="entry name" value="LspA"/>
    <property type="match status" value="1"/>
</dbReference>
<evidence type="ECO:0000256" key="5">
    <source>
        <dbReference type="ARBA" id="ARBA00022692"/>
    </source>
</evidence>
<keyword evidence="7 10" id="KW-0378">Hydrolase</keyword>
<dbReference type="Pfam" id="PF01252">
    <property type="entry name" value="Peptidase_A8"/>
    <property type="match status" value="1"/>
</dbReference>
<dbReference type="PRINTS" id="PR00781">
    <property type="entry name" value="LIPOSIGPTASE"/>
</dbReference>
<feature type="transmembrane region" description="Helical" evidence="10">
    <location>
        <begin position="142"/>
        <end position="163"/>
    </location>
</feature>
<evidence type="ECO:0000256" key="8">
    <source>
        <dbReference type="ARBA" id="ARBA00022989"/>
    </source>
</evidence>
<keyword evidence="5 10" id="KW-0812">Transmembrane</keyword>
<feature type="transmembrane region" description="Helical" evidence="10">
    <location>
        <begin position="100"/>
        <end position="118"/>
    </location>
</feature>
<gene>
    <name evidence="10" type="primary">lspA</name>
    <name evidence="13" type="ORF">HNR50_004285</name>
</gene>
<dbReference type="Proteomes" id="UP000587760">
    <property type="component" value="Unassembled WGS sequence"/>
</dbReference>
<evidence type="ECO:0000256" key="3">
    <source>
        <dbReference type="ARBA" id="ARBA00022519"/>
    </source>
</evidence>
<dbReference type="AlphaFoldDB" id="A0A841RB16"/>
<evidence type="ECO:0000256" key="1">
    <source>
        <dbReference type="ARBA" id="ARBA00006139"/>
    </source>
</evidence>
<evidence type="ECO:0000256" key="7">
    <source>
        <dbReference type="ARBA" id="ARBA00022801"/>
    </source>
</evidence>
<accession>A0A841RB16</accession>
<dbReference type="PANTHER" id="PTHR33695:SF1">
    <property type="entry name" value="LIPOPROTEIN SIGNAL PEPTIDASE"/>
    <property type="match status" value="1"/>
</dbReference>
<dbReference type="NCBIfam" id="TIGR00077">
    <property type="entry name" value="lspA"/>
    <property type="match status" value="1"/>
</dbReference>
<evidence type="ECO:0000256" key="11">
    <source>
        <dbReference type="RuleBase" id="RU000594"/>
    </source>
</evidence>
<organism evidence="13 14">
    <name type="scientific">Spirochaeta isovalerica</name>
    <dbReference type="NCBI Taxonomy" id="150"/>
    <lineage>
        <taxon>Bacteria</taxon>
        <taxon>Pseudomonadati</taxon>
        <taxon>Spirochaetota</taxon>
        <taxon>Spirochaetia</taxon>
        <taxon>Spirochaetales</taxon>
        <taxon>Spirochaetaceae</taxon>
        <taxon>Spirochaeta</taxon>
    </lineage>
</organism>
<proteinExistence type="inferred from homology"/>
<dbReference type="EC" id="3.4.23.36" evidence="10"/>
<comment type="caution">
    <text evidence="13">The sequence shown here is derived from an EMBL/GenBank/DDBJ whole genome shotgun (WGS) entry which is preliminary data.</text>
</comment>
<comment type="similarity">
    <text evidence="1 10 12">Belongs to the peptidase A8 family.</text>
</comment>
<comment type="function">
    <text evidence="10 11">This protein specifically catalyzes the removal of signal peptides from prolipoproteins.</text>
</comment>
<sequence>MNKNMQRSLTMVLPAFLIAADQISKKLIVDNIAVNSIGYSFWNDFLWIVHVKNLGIAFSMGDSVPNFVRIILFIIIPLIVMAGLVVYILRANGITVLQRWLMAGILGGGVGNLIDRIFRPDGVVDFVSVKFYGLFGMERFPVFNVADSSIVVFGILLLITFALEGKNKHEQET</sequence>
<comment type="pathway">
    <text evidence="10">Protein modification; lipoprotein biosynthesis (signal peptide cleavage).</text>
</comment>
<feature type="active site" evidence="10">
    <location>
        <position position="125"/>
    </location>
</feature>
<feature type="active site" evidence="10">
    <location>
        <position position="147"/>
    </location>
</feature>
<keyword evidence="14" id="KW-1185">Reference proteome</keyword>
<keyword evidence="6 10" id="KW-0064">Aspartyl protease</keyword>
<evidence type="ECO:0000256" key="9">
    <source>
        <dbReference type="ARBA" id="ARBA00023136"/>
    </source>
</evidence>
<feature type="transmembrane region" description="Helical" evidence="10">
    <location>
        <begin position="67"/>
        <end position="88"/>
    </location>
</feature>
<dbReference type="GO" id="GO:0006508">
    <property type="term" value="P:proteolysis"/>
    <property type="evidence" value="ECO:0007669"/>
    <property type="project" value="UniProtKB-KW"/>
</dbReference>
<dbReference type="EMBL" id="JACHGJ010000014">
    <property type="protein sequence ID" value="MBB6482584.1"/>
    <property type="molecule type" value="Genomic_DNA"/>
</dbReference>
<evidence type="ECO:0000313" key="14">
    <source>
        <dbReference type="Proteomes" id="UP000587760"/>
    </source>
</evidence>
<dbReference type="InterPro" id="IPR001872">
    <property type="entry name" value="Peptidase_A8"/>
</dbReference>
<dbReference type="PROSITE" id="PS00855">
    <property type="entry name" value="SPASE_II"/>
    <property type="match status" value="1"/>
</dbReference>
<reference evidence="13 14" key="1">
    <citation type="submission" date="2020-08" db="EMBL/GenBank/DDBJ databases">
        <title>Genomic Encyclopedia of Type Strains, Phase IV (KMG-IV): sequencing the most valuable type-strain genomes for metagenomic binning, comparative biology and taxonomic classification.</title>
        <authorList>
            <person name="Goeker M."/>
        </authorList>
    </citation>
    <scope>NUCLEOTIDE SEQUENCE [LARGE SCALE GENOMIC DNA]</scope>
    <source>
        <strain evidence="13 14">DSM 2461</strain>
    </source>
</reference>
<protein>
    <recommendedName>
        <fullName evidence="10">Lipoprotein signal peptidase</fullName>
        <ecNumber evidence="10">3.4.23.36</ecNumber>
    </recommendedName>
    <alternativeName>
        <fullName evidence="10">Prolipoprotein signal peptidase</fullName>
    </alternativeName>
    <alternativeName>
        <fullName evidence="10">Signal peptidase II</fullName>
        <shortName evidence="10">SPase II</shortName>
    </alternativeName>
</protein>
<keyword evidence="9 10" id="KW-0472">Membrane</keyword>
<dbReference type="UniPathway" id="UPA00665"/>
<evidence type="ECO:0000256" key="2">
    <source>
        <dbReference type="ARBA" id="ARBA00022475"/>
    </source>
</evidence>
<keyword evidence="4 10" id="KW-0645">Protease</keyword>
<comment type="caution">
    <text evidence="10">Lacks conserved residue(s) required for the propagation of feature annotation.</text>
</comment>
<keyword evidence="3" id="KW-0997">Cell inner membrane</keyword>
<keyword evidence="2 10" id="KW-1003">Cell membrane</keyword>
<comment type="subcellular location">
    <subcellularLocation>
        <location evidence="10">Cell membrane</location>
        <topology evidence="10">Multi-pass membrane protein</topology>
    </subcellularLocation>
</comment>